<dbReference type="Pfam" id="PF07690">
    <property type="entry name" value="MFS_1"/>
    <property type="match status" value="1"/>
</dbReference>
<evidence type="ECO:0000256" key="1">
    <source>
        <dbReference type="ARBA" id="ARBA00004651"/>
    </source>
</evidence>
<accession>A0A918ACW7</accession>
<keyword evidence="4 6" id="KW-1133">Transmembrane helix</keyword>
<dbReference type="PANTHER" id="PTHR43124">
    <property type="entry name" value="PURINE EFFLUX PUMP PBUE"/>
    <property type="match status" value="1"/>
</dbReference>
<evidence type="ECO:0000256" key="4">
    <source>
        <dbReference type="ARBA" id="ARBA00022989"/>
    </source>
</evidence>
<dbReference type="EMBL" id="BMNK01000011">
    <property type="protein sequence ID" value="GGP12199.1"/>
    <property type="molecule type" value="Genomic_DNA"/>
</dbReference>
<evidence type="ECO:0000256" key="5">
    <source>
        <dbReference type="ARBA" id="ARBA00023136"/>
    </source>
</evidence>
<evidence type="ECO:0000256" key="3">
    <source>
        <dbReference type="ARBA" id="ARBA00022692"/>
    </source>
</evidence>
<dbReference type="InterPro" id="IPR020846">
    <property type="entry name" value="MFS_dom"/>
</dbReference>
<dbReference type="Proteomes" id="UP000660745">
    <property type="component" value="Unassembled WGS sequence"/>
</dbReference>
<sequence length="398" mass="40722">MSTSDHPPARLPWAGLLALFAAAFLAVTTELLPAGLLPQLSEGLNASEGQIGFLVTGYAVASCLTAIPVTAALRRLPRRPVLIAVLAGFALFNLVTALSSSYPLTFATRLLAGVMGGTLWAMLVGYAARMVPPERRGRAIAIVSAGITVALCLGIPAGTALAGAFGWRAAFITLTLLAAALAAWVRWKVPDHPGEAPTVRSPLRTVVTRPGIRMVLTVTVLVLLGHQAVYTYIAPLTELSGTGRTGLVLLVFGLSTVAGIWLVGTVIDRYPRPVLLAALALITLAMLALGLAGQTQAVLLIATAGWGVAFGGVPTLLQAALVNASGAADADVATSMQTTVYNLGIAAGSLTGGLVLETSGVGALPWTALPLLAVALLAVTAARRRAFPPHPTPVPALA</sequence>
<comment type="subcellular location">
    <subcellularLocation>
        <location evidence="1">Cell membrane</location>
        <topology evidence="1">Multi-pass membrane protein</topology>
    </subcellularLocation>
</comment>
<evidence type="ECO:0000313" key="8">
    <source>
        <dbReference type="EMBL" id="GGP12199.1"/>
    </source>
</evidence>
<feature type="domain" description="Major facilitator superfamily (MFS) profile" evidence="7">
    <location>
        <begin position="14"/>
        <end position="385"/>
    </location>
</feature>
<protein>
    <submittedName>
        <fullName evidence="8">MFS transporter</fullName>
    </submittedName>
</protein>
<feature type="transmembrane region" description="Helical" evidence="6">
    <location>
        <begin position="49"/>
        <end position="69"/>
    </location>
</feature>
<reference evidence="8" key="2">
    <citation type="submission" date="2020-09" db="EMBL/GenBank/DDBJ databases">
        <authorList>
            <person name="Sun Q."/>
            <person name="Zhou Y."/>
        </authorList>
    </citation>
    <scope>NUCLEOTIDE SEQUENCE</scope>
    <source>
        <strain evidence="8">CGMCC 4.7430</strain>
    </source>
</reference>
<evidence type="ECO:0000313" key="9">
    <source>
        <dbReference type="Proteomes" id="UP000660745"/>
    </source>
</evidence>
<dbReference type="GO" id="GO:0005886">
    <property type="term" value="C:plasma membrane"/>
    <property type="evidence" value="ECO:0007669"/>
    <property type="project" value="UniProtKB-SubCell"/>
</dbReference>
<evidence type="ECO:0000259" key="7">
    <source>
        <dbReference type="PROSITE" id="PS50850"/>
    </source>
</evidence>
<comment type="caution">
    <text evidence="8">The sequence shown here is derived from an EMBL/GenBank/DDBJ whole genome shotgun (WGS) entry which is preliminary data.</text>
</comment>
<dbReference type="Gene3D" id="1.20.1250.20">
    <property type="entry name" value="MFS general substrate transporter like domains"/>
    <property type="match status" value="1"/>
</dbReference>
<keyword evidence="5 6" id="KW-0472">Membrane</keyword>
<evidence type="ECO:0000256" key="6">
    <source>
        <dbReference type="SAM" id="Phobius"/>
    </source>
</evidence>
<evidence type="ECO:0000256" key="2">
    <source>
        <dbReference type="ARBA" id="ARBA00022475"/>
    </source>
</evidence>
<dbReference type="SUPFAM" id="SSF103473">
    <property type="entry name" value="MFS general substrate transporter"/>
    <property type="match status" value="1"/>
</dbReference>
<feature type="transmembrane region" description="Helical" evidence="6">
    <location>
        <begin position="362"/>
        <end position="382"/>
    </location>
</feature>
<name>A0A918ACW7_9ACTN</name>
<dbReference type="PROSITE" id="PS50850">
    <property type="entry name" value="MFS"/>
    <property type="match status" value="1"/>
</dbReference>
<feature type="transmembrane region" description="Helical" evidence="6">
    <location>
        <begin position="214"/>
        <end position="233"/>
    </location>
</feature>
<keyword evidence="9" id="KW-1185">Reference proteome</keyword>
<feature type="transmembrane region" description="Helical" evidence="6">
    <location>
        <begin position="81"/>
        <end position="100"/>
    </location>
</feature>
<keyword evidence="2" id="KW-1003">Cell membrane</keyword>
<feature type="transmembrane region" description="Helical" evidence="6">
    <location>
        <begin position="165"/>
        <end position="185"/>
    </location>
</feature>
<dbReference type="InterPro" id="IPR036259">
    <property type="entry name" value="MFS_trans_sf"/>
</dbReference>
<dbReference type="InterPro" id="IPR011701">
    <property type="entry name" value="MFS"/>
</dbReference>
<reference evidence="8" key="1">
    <citation type="journal article" date="2014" name="Int. J. Syst. Evol. Microbiol.">
        <title>Complete genome sequence of Corynebacterium casei LMG S-19264T (=DSM 44701T), isolated from a smear-ripened cheese.</title>
        <authorList>
            <consortium name="US DOE Joint Genome Institute (JGI-PGF)"/>
            <person name="Walter F."/>
            <person name="Albersmeier A."/>
            <person name="Kalinowski J."/>
            <person name="Ruckert C."/>
        </authorList>
    </citation>
    <scope>NUCLEOTIDE SEQUENCE</scope>
    <source>
        <strain evidence="8">CGMCC 4.7430</strain>
    </source>
</reference>
<feature type="transmembrane region" description="Helical" evidence="6">
    <location>
        <begin position="274"/>
        <end position="292"/>
    </location>
</feature>
<organism evidence="8 9">
    <name type="scientific">Nonomuraea glycinis</name>
    <dbReference type="NCBI Taxonomy" id="2047744"/>
    <lineage>
        <taxon>Bacteria</taxon>
        <taxon>Bacillati</taxon>
        <taxon>Actinomycetota</taxon>
        <taxon>Actinomycetes</taxon>
        <taxon>Streptosporangiales</taxon>
        <taxon>Streptosporangiaceae</taxon>
        <taxon>Nonomuraea</taxon>
    </lineage>
</organism>
<dbReference type="CDD" id="cd17324">
    <property type="entry name" value="MFS_NepI_like"/>
    <property type="match status" value="1"/>
</dbReference>
<feature type="transmembrane region" description="Helical" evidence="6">
    <location>
        <begin position="245"/>
        <end position="267"/>
    </location>
</feature>
<dbReference type="RefSeq" id="WP_189141978.1">
    <property type="nucleotide sequence ID" value="NZ_BMNK01000011.1"/>
</dbReference>
<proteinExistence type="predicted"/>
<feature type="transmembrane region" description="Helical" evidence="6">
    <location>
        <begin position="106"/>
        <end position="127"/>
    </location>
</feature>
<feature type="transmembrane region" description="Helical" evidence="6">
    <location>
        <begin position="298"/>
        <end position="317"/>
    </location>
</feature>
<keyword evidence="3 6" id="KW-0812">Transmembrane</keyword>
<dbReference type="AlphaFoldDB" id="A0A918ACW7"/>
<dbReference type="PANTHER" id="PTHR43124:SF3">
    <property type="entry name" value="CHLORAMPHENICOL EFFLUX PUMP RV0191"/>
    <property type="match status" value="1"/>
</dbReference>
<dbReference type="GO" id="GO:0022857">
    <property type="term" value="F:transmembrane transporter activity"/>
    <property type="evidence" value="ECO:0007669"/>
    <property type="project" value="InterPro"/>
</dbReference>
<dbReference type="InterPro" id="IPR050189">
    <property type="entry name" value="MFS_Efflux_Transporters"/>
</dbReference>
<feature type="transmembrane region" description="Helical" evidence="6">
    <location>
        <begin position="139"/>
        <end position="159"/>
    </location>
</feature>
<gene>
    <name evidence="8" type="ORF">GCM10012278_59000</name>
</gene>
<feature type="transmembrane region" description="Helical" evidence="6">
    <location>
        <begin position="338"/>
        <end position="356"/>
    </location>
</feature>